<gene>
    <name evidence="2" type="primary">LOC108863821</name>
</gene>
<sequence length="199" mass="22474">MIRELDSKIEPKDIHCNFELAAINGLLEVFPEANIAGCYFRLRMQNCRKQIVSEGLIPEYNNDSEFASQARMIPSQAFVPIEDIEDALETMTDYLPESLKPILEWSSTASWIGEVSKIYVDGTFSLAPDLFSQIFLILAERPETVTPICYALMSNKSKESYCKMLGTLTLGWPNFDPQAISMDYERALMNAFTAYSPVA</sequence>
<dbReference type="Proteomes" id="UP000694867">
    <property type="component" value="Unplaced"/>
</dbReference>
<keyword evidence="1" id="KW-1185">Reference proteome</keyword>
<dbReference type="RefSeq" id="XP_018493957.1">
    <property type="nucleotide sequence ID" value="XM_018638441.1"/>
</dbReference>
<dbReference type="AlphaFoldDB" id="A0AAJ7L2Q9"/>
<dbReference type="GeneID" id="108863821"/>
<reference evidence="2" key="1">
    <citation type="submission" date="2025-08" db="UniProtKB">
        <authorList>
            <consortium name="RefSeq"/>
        </authorList>
    </citation>
    <scope>IDENTIFICATION</scope>
</reference>
<name>A0AAJ7L2Q9_9ACAR</name>
<protein>
    <submittedName>
        <fullName evidence="2">Uncharacterized protein LOC108863821</fullName>
    </submittedName>
</protein>
<accession>A0AAJ7L2Q9</accession>
<evidence type="ECO:0000313" key="1">
    <source>
        <dbReference type="Proteomes" id="UP000694867"/>
    </source>
</evidence>
<organism evidence="1 2">
    <name type="scientific">Galendromus occidentalis</name>
    <name type="common">western predatory mite</name>
    <dbReference type="NCBI Taxonomy" id="34638"/>
    <lineage>
        <taxon>Eukaryota</taxon>
        <taxon>Metazoa</taxon>
        <taxon>Ecdysozoa</taxon>
        <taxon>Arthropoda</taxon>
        <taxon>Chelicerata</taxon>
        <taxon>Arachnida</taxon>
        <taxon>Acari</taxon>
        <taxon>Parasitiformes</taxon>
        <taxon>Mesostigmata</taxon>
        <taxon>Gamasina</taxon>
        <taxon>Phytoseioidea</taxon>
        <taxon>Phytoseiidae</taxon>
        <taxon>Typhlodrominae</taxon>
        <taxon>Galendromus</taxon>
    </lineage>
</organism>
<dbReference type="KEGG" id="goe:108863821"/>
<proteinExistence type="predicted"/>
<evidence type="ECO:0000313" key="2">
    <source>
        <dbReference type="RefSeq" id="XP_018493957.1"/>
    </source>
</evidence>